<dbReference type="EMBL" id="CP039345">
    <property type="protein sequence ID" value="QCD78945.1"/>
    <property type="molecule type" value="Genomic_DNA"/>
</dbReference>
<keyword evidence="2" id="KW-1185">Reference proteome</keyword>
<evidence type="ECO:0000313" key="2">
    <source>
        <dbReference type="Proteomes" id="UP000501690"/>
    </source>
</evidence>
<evidence type="ECO:0000313" key="1">
    <source>
        <dbReference type="EMBL" id="QCD78945.1"/>
    </source>
</evidence>
<protein>
    <submittedName>
        <fullName evidence="1">Uncharacterized protein</fullName>
    </submittedName>
</protein>
<organism evidence="1 2">
    <name type="scientific">Vigna unguiculata</name>
    <name type="common">Cowpea</name>
    <dbReference type="NCBI Taxonomy" id="3917"/>
    <lineage>
        <taxon>Eukaryota</taxon>
        <taxon>Viridiplantae</taxon>
        <taxon>Streptophyta</taxon>
        <taxon>Embryophyta</taxon>
        <taxon>Tracheophyta</taxon>
        <taxon>Spermatophyta</taxon>
        <taxon>Magnoliopsida</taxon>
        <taxon>eudicotyledons</taxon>
        <taxon>Gunneridae</taxon>
        <taxon>Pentapetalae</taxon>
        <taxon>rosids</taxon>
        <taxon>fabids</taxon>
        <taxon>Fabales</taxon>
        <taxon>Fabaceae</taxon>
        <taxon>Papilionoideae</taxon>
        <taxon>50 kb inversion clade</taxon>
        <taxon>NPAAA clade</taxon>
        <taxon>indigoferoid/millettioid clade</taxon>
        <taxon>Phaseoleae</taxon>
        <taxon>Vigna</taxon>
    </lineage>
</organism>
<gene>
    <name evidence="1" type="ORF">DEO72_LG1g2581</name>
</gene>
<proteinExistence type="predicted"/>
<dbReference type="Proteomes" id="UP000501690">
    <property type="component" value="Linkage Group LG1"/>
</dbReference>
<dbReference type="AlphaFoldDB" id="A0A4D6KQS2"/>
<accession>A0A4D6KQS2</accession>
<reference evidence="1 2" key="1">
    <citation type="submission" date="2019-04" db="EMBL/GenBank/DDBJ databases">
        <title>An improved genome assembly and genetic linkage map for asparagus bean, Vigna unguiculata ssp. sesquipedialis.</title>
        <authorList>
            <person name="Xia Q."/>
            <person name="Zhang R."/>
            <person name="Dong Y."/>
        </authorList>
    </citation>
    <scope>NUCLEOTIDE SEQUENCE [LARGE SCALE GENOMIC DNA]</scope>
    <source>
        <tissue evidence="1">Leaf</tissue>
    </source>
</reference>
<sequence length="173" mass="19248">MLDELVCVRGIRGGGEDPFDVPKTSSIALLVWCLAARGKPPGDIHPTEWQWLLDANGAWRQEYCMALGAWRCEMPARRSGTKFRLVTREARQEVLEVEWSVRVVARTTRFQMIALFSASDRVFGSLGTTTNLGSFWGTPLGVTMSSRYLCGFGDDNVTCYMGAEVDASEREDA</sequence>
<name>A0A4D6KQS2_VIGUN</name>